<reference evidence="1" key="2">
    <citation type="submission" date="2018-07" db="EMBL/GenBank/DDBJ databases">
        <authorList>
            <consortium name="NCBI Pathogen Detection Project"/>
        </authorList>
    </citation>
    <scope>NUCLEOTIDE SEQUENCE</scope>
    <source>
        <strain evidence="1">6308-69</strain>
    </source>
</reference>
<gene>
    <name evidence="1" type="ORF">G0B15_09900</name>
</gene>
<accession>A0A701QUA1</accession>
<evidence type="ECO:0008006" key="2">
    <source>
        <dbReference type="Google" id="ProtNLM"/>
    </source>
</evidence>
<dbReference type="SUPFAM" id="SSF53383">
    <property type="entry name" value="PLP-dependent transferases"/>
    <property type="match status" value="1"/>
</dbReference>
<organism evidence="1">
    <name type="scientific">Salmonella enterica subsp. salamae serovar 58:a:-</name>
    <dbReference type="NCBI Taxonomy" id="1967623"/>
    <lineage>
        <taxon>Bacteria</taxon>
        <taxon>Pseudomonadati</taxon>
        <taxon>Pseudomonadota</taxon>
        <taxon>Gammaproteobacteria</taxon>
        <taxon>Enterobacterales</taxon>
        <taxon>Enterobacteriaceae</taxon>
        <taxon>Salmonella</taxon>
    </lineage>
</organism>
<dbReference type="EMBL" id="DAAMFG010000007">
    <property type="protein sequence ID" value="HAC6412444.1"/>
    <property type="molecule type" value="Genomic_DNA"/>
</dbReference>
<reference evidence="1" key="1">
    <citation type="journal article" date="2018" name="Genome Biol.">
        <title>SKESA: strategic k-mer extension for scrupulous assemblies.</title>
        <authorList>
            <person name="Souvorov A."/>
            <person name="Agarwala R."/>
            <person name="Lipman D.J."/>
        </authorList>
    </citation>
    <scope>NUCLEOTIDE SEQUENCE</scope>
    <source>
        <strain evidence="1">6308-69</strain>
    </source>
</reference>
<comment type="caution">
    <text evidence="1">The sequence shown here is derived from an EMBL/GenBank/DDBJ whole genome shotgun (WGS) entry which is preliminary data.</text>
</comment>
<proteinExistence type="predicted"/>
<dbReference type="AlphaFoldDB" id="A0A701QUA1"/>
<protein>
    <recommendedName>
        <fullName evidence="2">DegT/DnrJ/EryC1/StrS aminotransferase family protein</fullName>
    </recommendedName>
</protein>
<name>A0A701QUA1_SALER</name>
<dbReference type="InterPro" id="IPR015424">
    <property type="entry name" value="PyrdxlP-dep_Trfase"/>
</dbReference>
<evidence type="ECO:0000313" key="1">
    <source>
        <dbReference type="EMBL" id="HAC6412444.1"/>
    </source>
</evidence>
<sequence>MRENNSAIGGYFSLEVQERKRNTVNKTIYLQSARACFQVLLERSKISRAWLPYYICDAVVNSINELGIDIQYYSITKDFTPLAFPVLKEHDVFVYVNYFGVCDEQTKLILQKYSAENVILDNSQAFYSGHNNNLGTIYSPRKFFGVPDGGILITDQSILLPSSQDNDSSQYINHLIGRLISHPSEYYNDYIKAEERLKKSKEAKIMSYFTRLLLDSISYKEIKKIRDDNFNFLHHALGRINGIKIPKIINGPLCYPFLSKNNKLKEMLLKNEIYVPTYWNDVLSRVDINSIEYELVSKLIPLPCDQRYSSLQMQKIVNIILEGNK</sequence>